<dbReference type="CDD" id="cd03457">
    <property type="entry name" value="intradiol_dioxygenase_like"/>
    <property type="match status" value="1"/>
</dbReference>
<dbReference type="Proteomes" id="UP000198688">
    <property type="component" value="Chromosome I"/>
</dbReference>
<evidence type="ECO:0000259" key="2">
    <source>
        <dbReference type="Pfam" id="PF00775"/>
    </source>
</evidence>
<keyword evidence="1" id="KW-0472">Membrane</keyword>
<dbReference type="GO" id="GO:0016702">
    <property type="term" value="F:oxidoreductase activity, acting on single donors with incorporation of molecular oxygen, incorporation of two atoms of oxygen"/>
    <property type="evidence" value="ECO:0007669"/>
    <property type="project" value="InterPro"/>
</dbReference>
<reference evidence="3 4" key="1">
    <citation type="submission" date="2016-10" db="EMBL/GenBank/DDBJ databases">
        <authorList>
            <person name="de Groot N.N."/>
        </authorList>
    </citation>
    <scope>NUCLEOTIDE SEQUENCE [LARGE SCALE GENOMIC DNA]</scope>
    <source>
        <strain evidence="3 4">DSM 43941</strain>
    </source>
</reference>
<dbReference type="Gene3D" id="2.60.130.10">
    <property type="entry name" value="Aromatic compound dioxygenase"/>
    <property type="match status" value="1"/>
</dbReference>
<dbReference type="EMBL" id="LT629758">
    <property type="protein sequence ID" value="SDT00008.1"/>
    <property type="molecule type" value="Genomic_DNA"/>
</dbReference>
<protein>
    <recommendedName>
        <fullName evidence="2">Intradiol ring-cleavage dioxygenases domain-containing protein</fullName>
    </recommendedName>
</protein>
<keyword evidence="1" id="KW-1133">Transmembrane helix</keyword>
<accession>A0A1H1WRW4</accession>
<dbReference type="PANTHER" id="PTHR34315:SF1">
    <property type="entry name" value="INTRADIOL RING-CLEAVAGE DIOXYGENASES DOMAIN-CONTAINING PROTEIN-RELATED"/>
    <property type="match status" value="1"/>
</dbReference>
<proteinExistence type="predicted"/>
<name>A0A1H1WRW4_9ACTN</name>
<keyword evidence="1" id="KW-0812">Transmembrane</keyword>
<dbReference type="PROSITE" id="PS51318">
    <property type="entry name" value="TAT"/>
    <property type="match status" value="1"/>
</dbReference>
<feature type="domain" description="Intradiol ring-cleavage dioxygenases" evidence="2">
    <location>
        <begin position="84"/>
        <end position="162"/>
    </location>
</feature>
<evidence type="ECO:0000313" key="3">
    <source>
        <dbReference type="EMBL" id="SDT00008.1"/>
    </source>
</evidence>
<dbReference type="Pfam" id="PF00775">
    <property type="entry name" value="Dioxygenase_C"/>
    <property type="match status" value="1"/>
</dbReference>
<dbReference type="STRING" id="113562.SAMN04489716_2218"/>
<evidence type="ECO:0000313" key="4">
    <source>
        <dbReference type="Proteomes" id="UP000198688"/>
    </source>
</evidence>
<dbReference type="AlphaFoldDB" id="A0A1H1WRW4"/>
<dbReference type="InterPro" id="IPR000627">
    <property type="entry name" value="Intradiol_dOase_C"/>
</dbReference>
<gene>
    <name evidence="3" type="ORF">SAMN04489716_2218</name>
</gene>
<dbReference type="InterPro" id="IPR006311">
    <property type="entry name" value="TAT_signal"/>
</dbReference>
<dbReference type="InterPro" id="IPR015889">
    <property type="entry name" value="Intradiol_dOase_core"/>
</dbReference>
<keyword evidence="4" id="KW-1185">Reference proteome</keyword>
<feature type="transmembrane region" description="Helical" evidence="1">
    <location>
        <begin position="24"/>
        <end position="44"/>
    </location>
</feature>
<dbReference type="PANTHER" id="PTHR34315">
    <property type="match status" value="1"/>
</dbReference>
<dbReference type="SUPFAM" id="SSF49482">
    <property type="entry name" value="Aromatic compound dioxygenase"/>
    <property type="match status" value="1"/>
</dbReference>
<sequence length="251" mass="26586">MADTEHDHDGGLARDLPMLRRRRLLGVVGGSAVAALTGAGPAYASIPRIPEETAGPYPADGSNGPNILTTSGLVRQNITRSVGKAKGVAKGIPLIIKLRLVHAATEKAATGLAVYLWHCNRDGLYSLYSKGLTGENYLRGVQASNSTGWVRFTSIYPACYSGRWPHIHFEVYPSVAKATRAKNKLHTSQLALPAKTNALVYATSGYASSKRNVSQVSLATDNVFSDGYAQELATVTGSVTKGFTAVLTIGV</sequence>
<evidence type="ECO:0000256" key="1">
    <source>
        <dbReference type="SAM" id="Phobius"/>
    </source>
</evidence>
<organism evidence="3 4">
    <name type="scientific">Actinoplanes derwentensis</name>
    <dbReference type="NCBI Taxonomy" id="113562"/>
    <lineage>
        <taxon>Bacteria</taxon>
        <taxon>Bacillati</taxon>
        <taxon>Actinomycetota</taxon>
        <taxon>Actinomycetes</taxon>
        <taxon>Micromonosporales</taxon>
        <taxon>Micromonosporaceae</taxon>
        <taxon>Actinoplanes</taxon>
    </lineage>
</organism>
<dbReference type="RefSeq" id="WP_172890525.1">
    <property type="nucleotide sequence ID" value="NZ_BOMJ01000039.1"/>
</dbReference>
<dbReference type="GO" id="GO:0005506">
    <property type="term" value="F:iron ion binding"/>
    <property type="evidence" value="ECO:0007669"/>
    <property type="project" value="InterPro"/>
</dbReference>